<feature type="compositionally biased region" description="Acidic residues" evidence="1">
    <location>
        <begin position="42"/>
        <end position="53"/>
    </location>
</feature>
<comment type="caution">
    <text evidence="2">The sequence shown here is derived from an EMBL/GenBank/DDBJ whole genome shotgun (WGS) entry which is preliminary data.</text>
</comment>
<evidence type="ECO:0000313" key="3">
    <source>
        <dbReference type="Proteomes" id="UP000233551"/>
    </source>
</evidence>
<sequence length="94" mass="10422">MASHSDAEVEKEDGAGEVRGCHFHGAVLMHRAENERVGSDGFVDDDESDDDADETKMEMGSSPCRPKWVFHMGAWNAPRGGRLEWVNFEEGSII</sequence>
<feature type="region of interest" description="Disordered" evidence="1">
    <location>
        <begin position="34"/>
        <end position="63"/>
    </location>
</feature>
<dbReference type="Proteomes" id="UP000233551">
    <property type="component" value="Unassembled WGS sequence"/>
</dbReference>
<gene>
    <name evidence="2" type="ORF">CRG98_015747</name>
</gene>
<dbReference type="EMBL" id="PGOL01000867">
    <property type="protein sequence ID" value="PKI63864.1"/>
    <property type="molecule type" value="Genomic_DNA"/>
</dbReference>
<reference evidence="2 3" key="1">
    <citation type="submission" date="2017-11" db="EMBL/GenBank/DDBJ databases">
        <title>De-novo sequencing of pomegranate (Punica granatum L.) genome.</title>
        <authorList>
            <person name="Akparov Z."/>
            <person name="Amiraslanov A."/>
            <person name="Hajiyeva S."/>
            <person name="Abbasov M."/>
            <person name="Kaur K."/>
            <person name="Hamwieh A."/>
            <person name="Solovyev V."/>
            <person name="Salamov A."/>
            <person name="Braich B."/>
            <person name="Kosarev P."/>
            <person name="Mahmoud A."/>
            <person name="Hajiyev E."/>
            <person name="Babayeva S."/>
            <person name="Izzatullayeva V."/>
            <person name="Mammadov A."/>
            <person name="Mammadov A."/>
            <person name="Sharifova S."/>
            <person name="Ojaghi J."/>
            <person name="Eynullazada K."/>
            <person name="Bayramov B."/>
            <person name="Abdulazimova A."/>
            <person name="Shahmuradov I."/>
        </authorList>
    </citation>
    <scope>NUCLEOTIDE SEQUENCE [LARGE SCALE GENOMIC DNA]</scope>
    <source>
        <strain evidence="3">cv. AG2017</strain>
        <tissue evidence="2">Leaf</tissue>
    </source>
</reference>
<accession>A0A2I0K5Q9</accession>
<keyword evidence="3" id="KW-1185">Reference proteome</keyword>
<dbReference type="AlphaFoldDB" id="A0A2I0K5Q9"/>
<name>A0A2I0K5Q9_PUNGR</name>
<protein>
    <submittedName>
        <fullName evidence="2">Uncharacterized protein</fullName>
    </submittedName>
</protein>
<evidence type="ECO:0000313" key="2">
    <source>
        <dbReference type="EMBL" id="PKI63864.1"/>
    </source>
</evidence>
<organism evidence="2 3">
    <name type="scientific">Punica granatum</name>
    <name type="common">Pomegranate</name>
    <dbReference type="NCBI Taxonomy" id="22663"/>
    <lineage>
        <taxon>Eukaryota</taxon>
        <taxon>Viridiplantae</taxon>
        <taxon>Streptophyta</taxon>
        <taxon>Embryophyta</taxon>
        <taxon>Tracheophyta</taxon>
        <taxon>Spermatophyta</taxon>
        <taxon>Magnoliopsida</taxon>
        <taxon>eudicotyledons</taxon>
        <taxon>Gunneridae</taxon>
        <taxon>Pentapetalae</taxon>
        <taxon>rosids</taxon>
        <taxon>malvids</taxon>
        <taxon>Myrtales</taxon>
        <taxon>Lythraceae</taxon>
        <taxon>Punica</taxon>
    </lineage>
</organism>
<proteinExistence type="predicted"/>
<evidence type="ECO:0000256" key="1">
    <source>
        <dbReference type="SAM" id="MobiDB-lite"/>
    </source>
</evidence>